<dbReference type="Gene3D" id="3.30.70.100">
    <property type="match status" value="1"/>
</dbReference>
<feature type="domain" description="ABM" evidence="1">
    <location>
        <begin position="1"/>
        <end position="70"/>
    </location>
</feature>
<protein>
    <recommendedName>
        <fullName evidence="1">ABM domain-containing protein</fullName>
    </recommendedName>
</protein>
<proteinExistence type="predicted"/>
<dbReference type="SUPFAM" id="SSF54909">
    <property type="entry name" value="Dimeric alpha+beta barrel"/>
    <property type="match status" value="1"/>
</dbReference>
<organism evidence="2">
    <name type="scientific">marine sediment metagenome</name>
    <dbReference type="NCBI Taxonomy" id="412755"/>
    <lineage>
        <taxon>unclassified sequences</taxon>
        <taxon>metagenomes</taxon>
        <taxon>ecological metagenomes</taxon>
    </lineage>
</organism>
<dbReference type="InterPro" id="IPR007138">
    <property type="entry name" value="ABM_dom"/>
</dbReference>
<dbReference type="EMBL" id="LAZR01000557">
    <property type="protein sequence ID" value="KKN64376.1"/>
    <property type="molecule type" value="Genomic_DNA"/>
</dbReference>
<name>A0A0F9UT76_9ZZZZ</name>
<gene>
    <name evidence="2" type="ORF">LCGC14_0492350</name>
</gene>
<evidence type="ECO:0000313" key="2">
    <source>
        <dbReference type="EMBL" id="KKN64376.1"/>
    </source>
</evidence>
<accession>A0A0F9UT76</accession>
<comment type="caution">
    <text evidence="2">The sequence shown here is derived from an EMBL/GenBank/DDBJ whole genome shotgun (WGS) entry which is preliminary data.</text>
</comment>
<reference evidence="2" key="1">
    <citation type="journal article" date="2015" name="Nature">
        <title>Complex archaea that bridge the gap between prokaryotes and eukaryotes.</title>
        <authorList>
            <person name="Spang A."/>
            <person name="Saw J.H."/>
            <person name="Jorgensen S.L."/>
            <person name="Zaremba-Niedzwiedzka K."/>
            <person name="Martijn J."/>
            <person name="Lind A.E."/>
            <person name="van Eijk R."/>
            <person name="Schleper C."/>
            <person name="Guy L."/>
            <person name="Ettema T.J."/>
        </authorList>
    </citation>
    <scope>NUCLEOTIDE SEQUENCE</scope>
</reference>
<dbReference type="Pfam" id="PF03992">
    <property type="entry name" value="ABM"/>
    <property type="match status" value="1"/>
</dbReference>
<dbReference type="AlphaFoldDB" id="A0A0F9UT76"/>
<dbReference type="InterPro" id="IPR011008">
    <property type="entry name" value="Dimeric_a/b-barrel"/>
</dbReference>
<evidence type="ECO:0000259" key="1">
    <source>
        <dbReference type="Pfam" id="PF03992"/>
    </source>
</evidence>
<sequence>MIKVLIERVIAEGLEQPYEAAARKVIQQAIQSPGFISGESFRDLERPNHRIVTVTWQNRHSWERWEHSQARIDSISTFAPMLMEEEKITLLEPL</sequence>